<evidence type="ECO:0000256" key="4">
    <source>
        <dbReference type="ARBA" id="ARBA00022598"/>
    </source>
</evidence>
<dbReference type="InterPro" id="IPR019491">
    <property type="entry name" value="Lipoate_protein_ligase_C"/>
</dbReference>
<dbReference type="SUPFAM" id="SSF82649">
    <property type="entry name" value="SufE/NifU"/>
    <property type="match status" value="1"/>
</dbReference>
<evidence type="ECO:0000259" key="8">
    <source>
        <dbReference type="PROSITE" id="PS51733"/>
    </source>
</evidence>
<dbReference type="InterPro" id="IPR004562">
    <property type="entry name" value="LipoylTrfase_LipoateP_Ligase"/>
</dbReference>
<feature type="domain" description="BPL/LPL catalytic" evidence="8">
    <location>
        <begin position="27"/>
        <end position="214"/>
    </location>
</feature>
<dbReference type="CDD" id="cd16443">
    <property type="entry name" value="LplA"/>
    <property type="match status" value="1"/>
</dbReference>
<evidence type="ECO:0000313" key="9">
    <source>
        <dbReference type="EMBL" id="MFC4804435.1"/>
    </source>
</evidence>
<proteinExistence type="predicted"/>
<dbReference type="PANTHER" id="PTHR12561:SF3">
    <property type="entry name" value="LIPOYLTRANSFERASE 1, MITOCHONDRIAL"/>
    <property type="match status" value="1"/>
</dbReference>
<dbReference type="GO" id="GO:0016874">
    <property type="term" value="F:ligase activity"/>
    <property type="evidence" value="ECO:0007669"/>
    <property type="project" value="UniProtKB-KW"/>
</dbReference>
<keyword evidence="4 9" id="KW-0436">Ligase</keyword>
<comment type="pathway">
    <text evidence="2">Protein modification; protein lipoylation via exogenous pathway; protein N(6)-(lipoyl)lysine from lipoate: step 1/2.</text>
</comment>
<dbReference type="InterPro" id="IPR004143">
    <property type="entry name" value="BPL_LPL_catalytic"/>
</dbReference>
<dbReference type="Gene3D" id="3.30.390.50">
    <property type="entry name" value="CO dehydrogenase flavoprotein, C-terminal domain"/>
    <property type="match status" value="1"/>
</dbReference>
<keyword evidence="6" id="KW-0067">ATP-binding</keyword>
<organism evidence="9 10">
    <name type="scientific">Filifactor villosus</name>
    <dbReference type="NCBI Taxonomy" id="29374"/>
    <lineage>
        <taxon>Bacteria</taxon>
        <taxon>Bacillati</taxon>
        <taxon>Bacillota</taxon>
        <taxon>Clostridia</taxon>
        <taxon>Peptostreptococcales</taxon>
        <taxon>Filifactoraceae</taxon>
        <taxon>Filifactor</taxon>
    </lineage>
</organism>
<comment type="caution">
    <text evidence="9">The sequence shown here is derived from an EMBL/GenBank/DDBJ whole genome shotgun (WGS) entry which is preliminary data.</text>
</comment>
<dbReference type="EC" id="6.3.1.20" evidence="3"/>
<protein>
    <recommendedName>
        <fullName evidence="3">lipoate--protein ligase</fullName>
        <ecNumber evidence="3">6.3.1.20</ecNumber>
    </recommendedName>
</protein>
<dbReference type="PROSITE" id="PS51733">
    <property type="entry name" value="BPL_LPL_CATALYTIC"/>
    <property type="match status" value="1"/>
</dbReference>
<evidence type="ECO:0000313" key="10">
    <source>
        <dbReference type="Proteomes" id="UP001595916"/>
    </source>
</evidence>
<dbReference type="InterPro" id="IPR045864">
    <property type="entry name" value="aa-tRNA-synth_II/BPL/LPL"/>
</dbReference>
<evidence type="ECO:0000256" key="2">
    <source>
        <dbReference type="ARBA" id="ARBA00005124"/>
    </source>
</evidence>
<dbReference type="NCBIfam" id="TIGR00545">
    <property type="entry name" value="lipoyltrans"/>
    <property type="match status" value="1"/>
</dbReference>
<reference evidence="10" key="1">
    <citation type="journal article" date="2019" name="Int. J. Syst. Evol. Microbiol.">
        <title>The Global Catalogue of Microorganisms (GCM) 10K type strain sequencing project: providing services to taxonomists for standard genome sequencing and annotation.</title>
        <authorList>
            <consortium name="The Broad Institute Genomics Platform"/>
            <consortium name="The Broad Institute Genome Sequencing Center for Infectious Disease"/>
            <person name="Wu L."/>
            <person name="Ma J."/>
        </authorList>
    </citation>
    <scope>NUCLEOTIDE SEQUENCE [LARGE SCALE GENOMIC DNA]</scope>
    <source>
        <strain evidence="10">CCUG 46385</strain>
    </source>
</reference>
<comment type="catalytic activity">
    <reaction evidence="7">
        <text>L-lysyl-[lipoyl-carrier protein] + (R)-lipoate + ATP = N(6)-[(R)-lipoyl]-L-lysyl-[lipoyl-carrier protein] + AMP + diphosphate + H(+)</text>
        <dbReference type="Rhea" id="RHEA:49288"/>
        <dbReference type="Rhea" id="RHEA-COMP:10500"/>
        <dbReference type="Rhea" id="RHEA-COMP:10502"/>
        <dbReference type="ChEBI" id="CHEBI:15378"/>
        <dbReference type="ChEBI" id="CHEBI:29969"/>
        <dbReference type="ChEBI" id="CHEBI:30616"/>
        <dbReference type="ChEBI" id="CHEBI:33019"/>
        <dbReference type="ChEBI" id="CHEBI:83088"/>
        <dbReference type="ChEBI" id="CHEBI:83099"/>
        <dbReference type="ChEBI" id="CHEBI:456215"/>
        <dbReference type="EC" id="6.3.1.20"/>
    </reaction>
</comment>
<dbReference type="Pfam" id="PF10437">
    <property type="entry name" value="Lip_prot_lig_C"/>
    <property type="match status" value="1"/>
</dbReference>
<keyword evidence="10" id="KW-1185">Reference proteome</keyword>
<comment type="pathway">
    <text evidence="1">Protein modification; protein lipoylation via exogenous pathway; protein N(6)-(lipoyl)lysine from lipoate: step 2/2.</text>
</comment>
<dbReference type="Pfam" id="PF21948">
    <property type="entry name" value="LplA-B_cat"/>
    <property type="match status" value="1"/>
</dbReference>
<keyword evidence="5" id="KW-0547">Nucleotide-binding</keyword>
<evidence type="ECO:0000256" key="6">
    <source>
        <dbReference type="ARBA" id="ARBA00022840"/>
    </source>
</evidence>
<evidence type="ECO:0000256" key="3">
    <source>
        <dbReference type="ARBA" id="ARBA00012367"/>
    </source>
</evidence>
<dbReference type="EMBL" id="JBHSHL010000014">
    <property type="protein sequence ID" value="MFC4804435.1"/>
    <property type="molecule type" value="Genomic_DNA"/>
</dbReference>
<dbReference type="RefSeq" id="WP_379787940.1">
    <property type="nucleotide sequence ID" value="NZ_JBHSHL010000014.1"/>
</dbReference>
<sequence length="331" mass="37456">MLYVESHSFDPEYNLSFEEYLFKYLPLEEEEYVTLWQNGPAVIIGKNQNAWAEINRDYIEANEVKVVRRITGGGAVYHDLGNLNFSFVTKDQAKGKIDFSIYYKPIVAALRAMGVEAELSGRNDITVDGKKVIGASQSIWKGRVLSNGCILFDVKMESLASALNVRPEKLVTKGIASVKARVTNIKPYLGMEKDVDDFKALLLKEIFRQFGEEPREYKLMEKDRQEILKIKESRFGRKEWNWGQSPKGSFSNGAKFPFGWVEISTNIVGGKLKDVVILGDFFGTEDVAEISKALEGADYDKKSIEAVLGDFELVKYFGQTEAKDLAELFFE</sequence>
<evidence type="ECO:0000256" key="5">
    <source>
        <dbReference type="ARBA" id="ARBA00022741"/>
    </source>
</evidence>
<evidence type="ECO:0000256" key="7">
    <source>
        <dbReference type="ARBA" id="ARBA00048037"/>
    </source>
</evidence>
<dbReference type="SUPFAM" id="SSF55681">
    <property type="entry name" value="Class II aaRS and biotin synthetases"/>
    <property type="match status" value="1"/>
</dbReference>
<dbReference type="Proteomes" id="UP001595916">
    <property type="component" value="Unassembled WGS sequence"/>
</dbReference>
<dbReference type="PANTHER" id="PTHR12561">
    <property type="entry name" value="LIPOATE-PROTEIN LIGASE"/>
    <property type="match status" value="1"/>
</dbReference>
<name>A0ABV9QKZ3_9FIRM</name>
<accession>A0ABV9QKZ3</accession>
<evidence type="ECO:0000256" key="1">
    <source>
        <dbReference type="ARBA" id="ARBA00005085"/>
    </source>
</evidence>
<gene>
    <name evidence="9" type="ORF">ACFO4R_05000</name>
</gene>
<dbReference type="Gene3D" id="3.30.930.10">
    <property type="entry name" value="Bira Bifunctional Protein, Domain 2"/>
    <property type="match status" value="1"/>
</dbReference>